<dbReference type="InterPro" id="IPR029044">
    <property type="entry name" value="Nucleotide-diphossugar_trans"/>
</dbReference>
<evidence type="ECO:0000256" key="2">
    <source>
        <dbReference type="ARBA" id="ARBA00023056"/>
    </source>
</evidence>
<dbReference type="AlphaFoldDB" id="A0A498R0T7"/>
<dbReference type="InterPro" id="IPR011004">
    <property type="entry name" value="Trimer_LpxA-like_sf"/>
</dbReference>
<dbReference type="Proteomes" id="UP000277811">
    <property type="component" value="Unassembled WGS sequence"/>
</dbReference>
<keyword evidence="6" id="KW-1185">Reference proteome</keyword>
<organism evidence="5 6">
    <name type="scientific">Lucifera butyrica</name>
    <dbReference type="NCBI Taxonomy" id="1351585"/>
    <lineage>
        <taxon>Bacteria</taxon>
        <taxon>Bacillati</taxon>
        <taxon>Bacillota</taxon>
        <taxon>Negativicutes</taxon>
        <taxon>Veillonellales</taxon>
        <taxon>Veillonellaceae</taxon>
        <taxon>Lucifera</taxon>
    </lineage>
</organism>
<dbReference type="EMBL" id="UPPP01000052">
    <property type="protein sequence ID" value="VBB05044.1"/>
    <property type="molecule type" value="Genomic_DNA"/>
</dbReference>
<dbReference type="NCBIfam" id="TIGR02092">
    <property type="entry name" value="glgD"/>
    <property type="match status" value="1"/>
</dbReference>
<dbReference type="PANTHER" id="PTHR43523:SF6">
    <property type="entry name" value="GLYCOGEN BIOSYNTHESIS PROTEIN GLGD"/>
    <property type="match status" value="1"/>
</dbReference>
<dbReference type="InterPro" id="IPR011832">
    <property type="entry name" value="GlgDAde_trans"/>
</dbReference>
<dbReference type="SUPFAM" id="SSF53448">
    <property type="entry name" value="Nucleotide-diphospho-sugar transferases"/>
    <property type="match status" value="1"/>
</dbReference>
<feature type="domain" description="Glucose-1-phosphate adenylyltransferase/Bifunctional protein GlmU-like C-terminal hexapeptide" evidence="4">
    <location>
        <begin position="286"/>
        <end position="355"/>
    </location>
</feature>
<dbReference type="GO" id="GO:0008878">
    <property type="term" value="F:glucose-1-phosphate adenylyltransferase activity"/>
    <property type="evidence" value="ECO:0007669"/>
    <property type="project" value="InterPro"/>
</dbReference>
<evidence type="ECO:0000313" key="6">
    <source>
        <dbReference type="Proteomes" id="UP000277811"/>
    </source>
</evidence>
<name>A0A498R0T7_9FIRM</name>
<dbReference type="GO" id="GO:0005978">
    <property type="term" value="P:glycogen biosynthetic process"/>
    <property type="evidence" value="ECO:0007669"/>
    <property type="project" value="UniProtKB-KW"/>
</dbReference>
<dbReference type="RefSeq" id="WP_122626057.1">
    <property type="nucleotide sequence ID" value="NZ_UPPP01000052.1"/>
</dbReference>
<evidence type="ECO:0000259" key="4">
    <source>
        <dbReference type="Pfam" id="PF24894"/>
    </source>
</evidence>
<reference evidence="5 6" key="1">
    <citation type="submission" date="2018-06" db="EMBL/GenBank/DDBJ databases">
        <authorList>
            <person name="Strepis N."/>
        </authorList>
    </citation>
    <scope>NUCLEOTIDE SEQUENCE [LARGE SCALE GENOMIC DNA]</scope>
    <source>
        <strain evidence="5">LUCI</strain>
    </source>
</reference>
<dbReference type="CDD" id="cd04651">
    <property type="entry name" value="LbH_G1P_AT_C"/>
    <property type="match status" value="1"/>
</dbReference>
<evidence type="ECO:0000259" key="3">
    <source>
        <dbReference type="Pfam" id="PF00483"/>
    </source>
</evidence>
<comment type="similarity">
    <text evidence="1">Belongs to the bacterial/plant glucose-1-phosphate adenylyltransferase family.</text>
</comment>
<dbReference type="CDD" id="cd02508">
    <property type="entry name" value="ADP_Glucose_PP"/>
    <property type="match status" value="1"/>
</dbReference>
<dbReference type="InterPro" id="IPR005835">
    <property type="entry name" value="NTP_transferase_dom"/>
</dbReference>
<gene>
    <name evidence="5" type="ORF">LUCI_0250</name>
</gene>
<dbReference type="Pfam" id="PF24894">
    <property type="entry name" value="Hexapep_GlmU"/>
    <property type="match status" value="1"/>
</dbReference>
<dbReference type="SUPFAM" id="SSF51161">
    <property type="entry name" value="Trimeric LpxA-like enzymes"/>
    <property type="match status" value="1"/>
</dbReference>
<dbReference type="OrthoDB" id="9801810at2"/>
<dbReference type="InterPro" id="IPR011831">
    <property type="entry name" value="ADP-Glc_PPase"/>
</dbReference>
<evidence type="ECO:0000256" key="1">
    <source>
        <dbReference type="ARBA" id="ARBA00010443"/>
    </source>
</evidence>
<proteinExistence type="inferred from homology"/>
<feature type="domain" description="Nucleotidyl transferase" evidence="3">
    <location>
        <begin position="18"/>
        <end position="236"/>
    </location>
</feature>
<keyword evidence="5" id="KW-0808">Transferase</keyword>
<protein>
    <submittedName>
        <fullName evidence="5">Nucleotide-diphospho-sugar transferases</fullName>
    </submittedName>
</protein>
<accession>A0A498R0T7</accession>
<evidence type="ECO:0000313" key="5">
    <source>
        <dbReference type="EMBL" id="VBB05044.1"/>
    </source>
</evidence>
<keyword evidence="2" id="KW-0320">Glycogen biosynthesis</keyword>
<dbReference type="Gene3D" id="2.160.10.10">
    <property type="entry name" value="Hexapeptide repeat proteins"/>
    <property type="match status" value="1"/>
</dbReference>
<dbReference type="Pfam" id="PF00483">
    <property type="entry name" value="NTP_transferase"/>
    <property type="match status" value="1"/>
</dbReference>
<dbReference type="InterPro" id="IPR056818">
    <property type="entry name" value="GlmU/GlgC-like_hexapep"/>
</dbReference>
<dbReference type="Gene3D" id="3.90.550.10">
    <property type="entry name" value="Spore Coat Polysaccharide Biosynthesis Protein SpsA, Chain A"/>
    <property type="match status" value="1"/>
</dbReference>
<dbReference type="PANTHER" id="PTHR43523">
    <property type="entry name" value="GLUCOSE-1-PHOSPHATE ADENYLYLTRANSFERASE-RELATED"/>
    <property type="match status" value="1"/>
</dbReference>
<sequence length="372" mass="42300">MKDVMGIINLNEEEEFFRELTEHRPVAAVPFGGRYRLIDFILSNMINSGIPNVGILVKKENDRSLMDHLRSGKEWDLARKRDGLFLLPPGHSHSNSGIMPGDLRHFYTHFDYIQKSRQKYVIIGSSNMIANMDFRPVFQYHLQQKADVTLLYKTMLPDADFMNCTSVKIAADGRVTGMELHPLRIISHNIAMGMYIMEKAVLLNLIDAAISRGGSDFVRDGIMRNLDQFKVLGYAHEGYMARIHSVRSYYQQSMALLETDIWRNLFTRPGLIYTKVKDEAPARYKDTSRVKKSLIADGSVIEGQVENSILFRAVKVHKGAVIRNSILMQKVDVGENAALENMICDKEVYITAGKKLRGEINFPLVVRKGMVV</sequence>